<accession>A0A0D2I232</accession>
<organism evidence="2 3">
    <name type="scientific">candidate division TM6 bacterium JCVI TM6SC1</name>
    <dbReference type="NCBI Taxonomy" id="1306947"/>
    <lineage>
        <taxon>Bacteria</taxon>
        <taxon>Candidatus Babelota</taxon>
        <taxon>Vermiphilus</taxon>
    </lineage>
</organism>
<feature type="chain" id="PRO_5002243793" evidence="1">
    <location>
        <begin position="24"/>
        <end position="284"/>
    </location>
</feature>
<evidence type="ECO:0000256" key="1">
    <source>
        <dbReference type="SAM" id="SignalP"/>
    </source>
</evidence>
<dbReference type="EMBL" id="ARQD01000002">
    <property type="protein sequence ID" value="KIX85215.1"/>
    <property type="molecule type" value="Genomic_DNA"/>
</dbReference>
<protein>
    <submittedName>
        <fullName evidence="2">Uncharacterized protein</fullName>
    </submittedName>
</protein>
<reference evidence="2 3" key="1">
    <citation type="journal article" date="2013" name="Proc. Natl. Acad. Sci. U.S.A.">
        <title>Candidate phylum TM6 genome recovered from a hospital sink biofilm provides genomic insights into this uncultivated phylum.</title>
        <authorList>
            <person name="McLean J.S."/>
            <person name="Lombardo M.J."/>
            <person name="Badger J.H."/>
            <person name="Edlund A."/>
            <person name="Novotny M."/>
            <person name="Yee-Greenbaum J."/>
            <person name="Vyahhi N."/>
            <person name="Hall A.P."/>
            <person name="Yang Y."/>
            <person name="Dupont C.L."/>
            <person name="Ziegler M.G."/>
            <person name="Chitsaz H."/>
            <person name="Allen A.E."/>
            <person name="Yooseph S."/>
            <person name="Tesler G."/>
            <person name="Pevzner P.A."/>
            <person name="Friedman R.M."/>
            <person name="Nealson K.H."/>
            <person name="Venter J.C."/>
            <person name="Lasken R.S."/>
        </authorList>
    </citation>
    <scope>NUCLEOTIDE SEQUENCE [LARGE SCALE GENOMIC DNA]</scope>
    <source>
        <strain evidence="2 3">TM6SC1</strain>
    </source>
</reference>
<sequence length="284" mass="32036">MKCFKIFVLIASTLAFSSSQSMQYVPKYNTGYPQSFGLIGNFINRFISPIGRVIGRADLYINQSLHRGFEKIGVSNFSTRHAAVTAVTLVGALGIYKLARTLCGYICKSKSEVIKKSDGIQNTDNVQDVGTTVEITDSQKKLNELLITLKKEHAQDEKKFNSDIAYHHVFMNVIETIDTLSVAMPDELEVIILHPEEFNKDLVNFCEYWKTNADQFVSFIKNNDVKSISMIISTMEDKYIDANIAVVRAGSAKDNLKKEFLDKGQFRTILTNLILDKYQITCTL</sequence>
<gene>
    <name evidence="2" type="ORF">J120_02715</name>
</gene>
<evidence type="ECO:0000313" key="3">
    <source>
        <dbReference type="Proteomes" id="UP000032214"/>
    </source>
</evidence>
<proteinExistence type="predicted"/>
<comment type="caution">
    <text evidence="2">The sequence shown here is derived from an EMBL/GenBank/DDBJ whole genome shotgun (WGS) entry which is preliminary data.</text>
</comment>
<dbReference type="AlphaFoldDB" id="A0A0D2I232"/>
<dbReference type="STRING" id="1306947.J120_02715"/>
<keyword evidence="1" id="KW-0732">Signal</keyword>
<dbReference type="Proteomes" id="UP000032214">
    <property type="component" value="Unassembled WGS sequence"/>
</dbReference>
<evidence type="ECO:0000313" key="2">
    <source>
        <dbReference type="EMBL" id="KIX85215.1"/>
    </source>
</evidence>
<name>A0A0D2I232_9BACT</name>
<feature type="signal peptide" evidence="1">
    <location>
        <begin position="1"/>
        <end position="23"/>
    </location>
</feature>
<keyword evidence="3" id="KW-1185">Reference proteome</keyword>